<feature type="region of interest" description="Disordered" evidence="1">
    <location>
        <begin position="1"/>
        <end position="27"/>
    </location>
</feature>
<evidence type="ECO:0000313" key="3">
    <source>
        <dbReference type="Proteomes" id="UP000251937"/>
    </source>
</evidence>
<evidence type="ECO:0000256" key="1">
    <source>
        <dbReference type="SAM" id="MobiDB-lite"/>
    </source>
</evidence>
<protein>
    <submittedName>
        <fullName evidence="2">Uncharacterized protein</fullName>
    </submittedName>
</protein>
<comment type="caution">
    <text evidence="2">The sequence shown here is derived from an EMBL/GenBank/DDBJ whole genome shotgun (WGS) entry which is preliminary data.</text>
</comment>
<gene>
    <name evidence="2" type="ORF">NCTC11212_00291</name>
</gene>
<sequence length="50" mass="6085">MKMMKTNLLPVNDDKNYTNTKSSTKNNFPKRKRSYFWDQIIKFLKKEDVV</sequence>
<dbReference type="Proteomes" id="UP000251937">
    <property type="component" value="Unassembled WGS sequence"/>
</dbReference>
<accession>A0AAX2IG30</accession>
<evidence type="ECO:0000313" key="2">
    <source>
        <dbReference type="EMBL" id="SQA86888.1"/>
    </source>
</evidence>
<organism evidence="2 3">
    <name type="scientific">Chryseobacterium balustinum</name>
    <dbReference type="NCBI Taxonomy" id="246"/>
    <lineage>
        <taxon>Bacteria</taxon>
        <taxon>Pseudomonadati</taxon>
        <taxon>Bacteroidota</taxon>
        <taxon>Flavobacteriia</taxon>
        <taxon>Flavobacteriales</taxon>
        <taxon>Weeksellaceae</taxon>
        <taxon>Chryseobacterium group</taxon>
        <taxon>Chryseobacterium</taxon>
    </lineage>
</organism>
<reference evidence="2 3" key="1">
    <citation type="submission" date="2018-06" db="EMBL/GenBank/DDBJ databases">
        <authorList>
            <consortium name="Pathogen Informatics"/>
            <person name="Doyle S."/>
        </authorList>
    </citation>
    <scope>NUCLEOTIDE SEQUENCE [LARGE SCALE GENOMIC DNA]</scope>
    <source>
        <strain evidence="2 3">NCTC11212</strain>
    </source>
</reference>
<dbReference type="EMBL" id="UAVR01000002">
    <property type="protein sequence ID" value="SQA86888.1"/>
    <property type="molecule type" value="Genomic_DNA"/>
</dbReference>
<feature type="compositionally biased region" description="Low complexity" evidence="1">
    <location>
        <begin position="17"/>
        <end position="27"/>
    </location>
</feature>
<name>A0AAX2IG30_9FLAO</name>
<proteinExistence type="predicted"/>
<dbReference type="AlphaFoldDB" id="A0AAX2IG30"/>